<accession>A0ABN0QKX4</accession>
<dbReference type="Proteomes" id="UP000020681">
    <property type="component" value="Unassembled WGS sequence"/>
</dbReference>
<evidence type="ECO:0000313" key="2">
    <source>
        <dbReference type="Proteomes" id="UP000020681"/>
    </source>
</evidence>
<evidence type="ECO:0000313" key="1">
    <source>
        <dbReference type="EMBL" id="EUA85277.1"/>
    </source>
</evidence>
<gene>
    <name evidence="1" type="ORF">I551_8285</name>
</gene>
<name>A0ABN0QKX4_MYCUL</name>
<reference evidence="1 2" key="1">
    <citation type="submission" date="2014-01" db="EMBL/GenBank/DDBJ databases">
        <authorList>
            <person name="Dobos K."/>
            <person name="Lenaerts A."/>
            <person name="Ordway D."/>
            <person name="DeGroote M.A."/>
            <person name="Parker T."/>
            <person name="Sizemore C."/>
            <person name="Tallon L.J."/>
            <person name="Sadzewicz L.K."/>
            <person name="Sengamalay N."/>
            <person name="Fraser C.M."/>
            <person name="Hine E."/>
            <person name="Shefchek K.A."/>
            <person name="Das S.P."/>
            <person name="Tettelin H."/>
        </authorList>
    </citation>
    <scope>NUCLEOTIDE SEQUENCE [LARGE SCALE GENOMIC DNA]</scope>
    <source>
        <strain evidence="1 2">Harvey</strain>
    </source>
</reference>
<protein>
    <submittedName>
        <fullName evidence="1">3-oxoacyl-acyl-carrier-protein synthase</fullName>
    </submittedName>
</protein>
<dbReference type="EMBL" id="JAOL01000202">
    <property type="protein sequence ID" value="EUA85277.1"/>
    <property type="molecule type" value="Genomic_DNA"/>
</dbReference>
<proteinExistence type="predicted"/>
<keyword evidence="2" id="KW-1185">Reference proteome</keyword>
<comment type="caution">
    <text evidence="1">The sequence shown here is derived from an EMBL/GenBank/DDBJ whole genome shotgun (WGS) entry which is preliminary data.</text>
</comment>
<organism evidence="1 2">
    <name type="scientific">Mycobacterium ulcerans str. Harvey</name>
    <dbReference type="NCBI Taxonomy" id="1299332"/>
    <lineage>
        <taxon>Bacteria</taxon>
        <taxon>Bacillati</taxon>
        <taxon>Actinomycetota</taxon>
        <taxon>Actinomycetes</taxon>
        <taxon>Mycobacteriales</taxon>
        <taxon>Mycobacteriaceae</taxon>
        <taxon>Mycobacterium</taxon>
        <taxon>Mycobacterium ulcerans group</taxon>
    </lineage>
</organism>
<sequence length="48" mass="5508">MPRSSAMRIILPPYVTSKESSGRPMRWHSNFPQQVTVEHKASQLLQIS</sequence>